<evidence type="ECO:0000313" key="2">
    <source>
        <dbReference type="EMBL" id="KAG9249283.1"/>
    </source>
</evidence>
<comment type="caution">
    <text evidence="2">The sequence shown here is derived from an EMBL/GenBank/DDBJ whole genome shotgun (WGS) entry which is preliminary data.</text>
</comment>
<sequence>MLFAGFDITQNLTRFLTPPGLFSLPILWQIVLSWVSILRFCFGVELEYWLTALITIATGLLGPQDWLSTTGQFRRD</sequence>
<reference evidence="2" key="1">
    <citation type="journal article" date="2021" name="IMA Fungus">
        <title>Genomic characterization of three marine fungi, including Emericellopsis atlantica sp. nov. with signatures of a generalist lifestyle and marine biomass degradation.</title>
        <authorList>
            <person name="Hagestad O.C."/>
            <person name="Hou L."/>
            <person name="Andersen J.H."/>
            <person name="Hansen E.H."/>
            <person name="Altermark B."/>
            <person name="Li C."/>
            <person name="Kuhnert E."/>
            <person name="Cox R.J."/>
            <person name="Crous P.W."/>
            <person name="Spatafora J.W."/>
            <person name="Lail K."/>
            <person name="Amirebrahimi M."/>
            <person name="Lipzen A."/>
            <person name="Pangilinan J."/>
            <person name="Andreopoulos W."/>
            <person name="Hayes R.D."/>
            <person name="Ng V."/>
            <person name="Grigoriev I.V."/>
            <person name="Jackson S.A."/>
            <person name="Sutton T.D.S."/>
            <person name="Dobson A.D.W."/>
            <person name="Rama T."/>
        </authorList>
    </citation>
    <scope>NUCLEOTIDE SEQUENCE</scope>
    <source>
        <strain evidence="2">TRa3180A</strain>
    </source>
</reference>
<accession>A0A9P8CJF2</accession>
<dbReference type="EMBL" id="MU253737">
    <property type="protein sequence ID" value="KAG9249283.1"/>
    <property type="molecule type" value="Genomic_DNA"/>
</dbReference>
<dbReference type="AlphaFoldDB" id="A0A9P8CJF2"/>
<keyword evidence="3" id="KW-1185">Reference proteome</keyword>
<feature type="non-terminal residue" evidence="2">
    <location>
        <position position="76"/>
    </location>
</feature>
<proteinExistence type="predicted"/>
<keyword evidence="1" id="KW-0472">Membrane</keyword>
<protein>
    <submittedName>
        <fullName evidence="2">Uncharacterized protein</fullName>
    </submittedName>
</protein>
<feature type="transmembrane region" description="Helical" evidence="1">
    <location>
        <begin position="48"/>
        <end position="67"/>
    </location>
</feature>
<name>A0A9P8CJF2_9HELO</name>
<organism evidence="2 3">
    <name type="scientific">Calycina marina</name>
    <dbReference type="NCBI Taxonomy" id="1763456"/>
    <lineage>
        <taxon>Eukaryota</taxon>
        <taxon>Fungi</taxon>
        <taxon>Dikarya</taxon>
        <taxon>Ascomycota</taxon>
        <taxon>Pezizomycotina</taxon>
        <taxon>Leotiomycetes</taxon>
        <taxon>Helotiales</taxon>
        <taxon>Pezizellaceae</taxon>
        <taxon>Calycina</taxon>
    </lineage>
</organism>
<evidence type="ECO:0000256" key="1">
    <source>
        <dbReference type="SAM" id="Phobius"/>
    </source>
</evidence>
<feature type="transmembrane region" description="Helical" evidence="1">
    <location>
        <begin position="20"/>
        <end position="41"/>
    </location>
</feature>
<dbReference type="Proteomes" id="UP000887226">
    <property type="component" value="Unassembled WGS sequence"/>
</dbReference>
<gene>
    <name evidence="2" type="ORF">BJ878DRAFT_484626</name>
</gene>
<keyword evidence="1" id="KW-0812">Transmembrane</keyword>
<keyword evidence="1" id="KW-1133">Transmembrane helix</keyword>
<evidence type="ECO:0000313" key="3">
    <source>
        <dbReference type="Proteomes" id="UP000887226"/>
    </source>
</evidence>